<keyword evidence="7" id="KW-0224">Dipeptidase</keyword>
<dbReference type="PANTHER" id="PTHR20842">
    <property type="entry name" value="PROTEASE S51 ALPHA-ASPARTYL DIPEPTIDASE"/>
    <property type="match status" value="1"/>
</dbReference>
<keyword evidence="3" id="KW-0963">Cytoplasm</keyword>
<sequence length="246" mass="26650">MTQARHDLLLLSNSTAPGRAYLEHARDAILDALDGLRSIVFVPFALADHDGYTNTVRRAMEPLGISVRGAHEGTPRDLVAGAEAVFVGGGNTFRLVKAIHELDLISVVRARAAEGMPYIGSSAGTNVATPSLRTTNDMPIVQPPSFETFGLVPFQINPHYLDPDPASTHQGETREERLTQFLEENDVPVLGMREGTWLRVRDGAMRLDGVAAGGRIFRRGSAPVEVPSGADVTWLVERVGSFDTPR</sequence>
<dbReference type="InterPro" id="IPR029062">
    <property type="entry name" value="Class_I_gatase-like"/>
</dbReference>
<dbReference type="PANTHER" id="PTHR20842:SF0">
    <property type="entry name" value="ALPHA-ASPARTYL DIPEPTIDASE"/>
    <property type="match status" value="1"/>
</dbReference>
<evidence type="ECO:0000256" key="9">
    <source>
        <dbReference type="ARBA" id="ARBA00066675"/>
    </source>
</evidence>
<evidence type="ECO:0000256" key="8">
    <source>
        <dbReference type="ARBA" id="ARBA00050239"/>
    </source>
</evidence>
<comment type="caution">
    <text evidence="11">The sequence shown here is derived from an EMBL/GenBank/DDBJ whole genome shotgun (WGS) entry which is preliminary data.</text>
</comment>
<protein>
    <recommendedName>
        <fullName evidence="9">dipeptidase E</fullName>
        <ecNumber evidence="9">3.4.13.21</ecNumber>
    </recommendedName>
    <alternativeName>
        <fullName evidence="10">Asp-specific dipeptidase</fullName>
    </alternativeName>
</protein>
<proteinExistence type="inferred from homology"/>
<evidence type="ECO:0000256" key="3">
    <source>
        <dbReference type="ARBA" id="ARBA00022490"/>
    </source>
</evidence>
<keyword evidence="5" id="KW-0378">Hydrolase</keyword>
<accession>A0A562IHQ1</accession>
<dbReference type="Gene3D" id="3.40.50.880">
    <property type="match status" value="1"/>
</dbReference>
<organism evidence="11 12">
    <name type="scientific">Micromonospora olivasterospora</name>
    <dbReference type="NCBI Taxonomy" id="1880"/>
    <lineage>
        <taxon>Bacteria</taxon>
        <taxon>Bacillati</taxon>
        <taxon>Actinomycetota</taxon>
        <taxon>Actinomycetes</taxon>
        <taxon>Micromonosporales</taxon>
        <taxon>Micromonosporaceae</taxon>
        <taxon>Micromonospora</taxon>
    </lineage>
</organism>
<dbReference type="OrthoDB" id="3373764at2"/>
<dbReference type="FunFam" id="3.40.50.880:FF:000007">
    <property type="entry name" value="Peptidase E"/>
    <property type="match status" value="1"/>
</dbReference>
<dbReference type="GO" id="GO:0016805">
    <property type="term" value="F:dipeptidase activity"/>
    <property type="evidence" value="ECO:0007669"/>
    <property type="project" value="UniProtKB-KW"/>
</dbReference>
<evidence type="ECO:0000256" key="6">
    <source>
        <dbReference type="ARBA" id="ARBA00022825"/>
    </source>
</evidence>
<comment type="catalytic activity">
    <reaction evidence="8">
        <text>Dipeptidase E catalyzes the hydrolysis of dipeptides Asp-|-Xaa. It does not act on peptides with N-terminal Glu, Asn or Gln, nor does it cleave isoaspartyl peptides.</text>
        <dbReference type="EC" id="3.4.13.21"/>
    </reaction>
</comment>
<evidence type="ECO:0000313" key="12">
    <source>
        <dbReference type="Proteomes" id="UP000319825"/>
    </source>
</evidence>
<dbReference type="GO" id="GO:0006508">
    <property type="term" value="P:proteolysis"/>
    <property type="evidence" value="ECO:0007669"/>
    <property type="project" value="UniProtKB-KW"/>
</dbReference>
<gene>
    <name evidence="11" type="ORF">JD77_05572</name>
</gene>
<dbReference type="AlphaFoldDB" id="A0A562IHQ1"/>
<keyword evidence="4" id="KW-0645">Protease</keyword>
<evidence type="ECO:0000256" key="4">
    <source>
        <dbReference type="ARBA" id="ARBA00022670"/>
    </source>
</evidence>
<evidence type="ECO:0000256" key="5">
    <source>
        <dbReference type="ARBA" id="ARBA00022801"/>
    </source>
</evidence>
<dbReference type="GO" id="GO:0005737">
    <property type="term" value="C:cytoplasm"/>
    <property type="evidence" value="ECO:0007669"/>
    <property type="project" value="UniProtKB-SubCell"/>
</dbReference>
<dbReference type="RefSeq" id="WP_145776794.1">
    <property type="nucleotide sequence ID" value="NZ_BAAATQ010000059.1"/>
</dbReference>
<evidence type="ECO:0000256" key="2">
    <source>
        <dbReference type="ARBA" id="ARBA00006534"/>
    </source>
</evidence>
<evidence type="ECO:0000256" key="1">
    <source>
        <dbReference type="ARBA" id="ARBA00004496"/>
    </source>
</evidence>
<evidence type="ECO:0000256" key="10">
    <source>
        <dbReference type="ARBA" id="ARBA00075877"/>
    </source>
</evidence>
<evidence type="ECO:0000256" key="7">
    <source>
        <dbReference type="ARBA" id="ARBA00022997"/>
    </source>
</evidence>
<dbReference type="GO" id="GO:0008236">
    <property type="term" value="F:serine-type peptidase activity"/>
    <property type="evidence" value="ECO:0007669"/>
    <property type="project" value="UniProtKB-KW"/>
</dbReference>
<dbReference type="NCBIfam" id="NF003642">
    <property type="entry name" value="PRK05282.1"/>
    <property type="match status" value="1"/>
</dbReference>
<dbReference type="Pfam" id="PF03575">
    <property type="entry name" value="Peptidase_S51"/>
    <property type="match status" value="1"/>
</dbReference>
<reference evidence="11 12" key="1">
    <citation type="submission" date="2019-07" db="EMBL/GenBank/DDBJ databases">
        <title>R&amp;d 2014.</title>
        <authorList>
            <person name="Klenk H.-P."/>
        </authorList>
    </citation>
    <scope>NUCLEOTIDE SEQUENCE [LARGE SCALE GENOMIC DNA]</scope>
    <source>
        <strain evidence="11 12">DSM 43868</strain>
    </source>
</reference>
<dbReference type="EC" id="3.4.13.21" evidence="9"/>
<keyword evidence="12" id="KW-1185">Reference proteome</keyword>
<keyword evidence="6" id="KW-0720">Serine protease</keyword>
<evidence type="ECO:0000313" key="11">
    <source>
        <dbReference type="EMBL" id="TWH70547.1"/>
    </source>
</evidence>
<comment type="subcellular location">
    <subcellularLocation>
        <location evidence="1">Cytoplasm</location>
    </subcellularLocation>
</comment>
<comment type="similarity">
    <text evidence="2">Belongs to the peptidase S51 family.</text>
</comment>
<dbReference type="Proteomes" id="UP000319825">
    <property type="component" value="Unassembled WGS sequence"/>
</dbReference>
<name>A0A562IHQ1_MICOL</name>
<dbReference type="InterPro" id="IPR005320">
    <property type="entry name" value="Peptidase_S51"/>
</dbReference>
<dbReference type="CDD" id="cd03146">
    <property type="entry name" value="GAT1_Peptidase_E"/>
    <property type="match status" value="1"/>
</dbReference>
<dbReference type="EMBL" id="VLKE01000001">
    <property type="protein sequence ID" value="TWH70547.1"/>
    <property type="molecule type" value="Genomic_DNA"/>
</dbReference>
<dbReference type="SUPFAM" id="SSF52317">
    <property type="entry name" value="Class I glutamine amidotransferase-like"/>
    <property type="match status" value="1"/>
</dbReference>